<feature type="transmembrane region" description="Helical" evidence="1">
    <location>
        <begin position="520"/>
        <end position="539"/>
    </location>
</feature>
<name>A0ABW4VWF4_9BACI</name>
<dbReference type="Proteomes" id="UP001597383">
    <property type="component" value="Unassembled WGS sequence"/>
</dbReference>
<dbReference type="RefSeq" id="WP_377554582.1">
    <property type="nucleotide sequence ID" value="NZ_JBHUMI010000003.1"/>
</dbReference>
<accession>A0ABW4VWF4</accession>
<keyword evidence="1" id="KW-0472">Membrane</keyword>
<feature type="transmembrane region" description="Helical" evidence="1">
    <location>
        <begin position="85"/>
        <end position="114"/>
    </location>
</feature>
<dbReference type="EMBL" id="JBHUHQ010000002">
    <property type="protein sequence ID" value="MFD2042890.1"/>
    <property type="molecule type" value="Genomic_DNA"/>
</dbReference>
<comment type="caution">
    <text evidence="2">The sequence shown here is derived from an EMBL/GenBank/DDBJ whole genome shotgun (WGS) entry which is preliminary data.</text>
</comment>
<keyword evidence="1" id="KW-1133">Transmembrane helix</keyword>
<feature type="transmembrane region" description="Helical" evidence="1">
    <location>
        <begin position="431"/>
        <end position="449"/>
    </location>
</feature>
<protein>
    <recommendedName>
        <fullName evidence="4">ABC transporter permease</fullName>
    </recommendedName>
</protein>
<evidence type="ECO:0008006" key="4">
    <source>
        <dbReference type="Google" id="ProtNLM"/>
    </source>
</evidence>
<feature type="transmembrane region" description="Helical" evidence="1">
    <location>
        <begin position="203"/>
        <end position="223"/>
    </location>
</feature>
<feature type="transmembrane region" description="Helical" evidence="1">
    <location>
        <begin position="455"/>
        <end position="473"/>
    </location>
</feature>
<feature type="transmembrane region" description="Helical" evidence="1">
    <location>
        <begin position="378"/>
        <end position="398"/>
    </location>
</feature>
<evidence type="ECO:0000313" key="2">
    <source>
        <dbReference type="EMBL" id="MFD2042890.1"/>
    </source>
</evidence>
<evidence type="ECO:0000313" key="3">
    <source>
        <dbReference type="Proteomes" id="UP001597383"/>
    </source>
</evidence>
<reference evidence="3" key="1">
    <citation type="journal article" date="2019" name="Int. J. Syst. Evol. Microbiol.">
        <title>The Global Catalogue of Microorganisms (GCM) 10K type strain sequencing project: providing services to taxonomists for standard genome sequencing and annotation.</title>
        <authorList>
            <consortium name="The Broad Institute Genomics Platform"/>
            <consortium name="The Broad Institute Genome Sequencing Center for Infectious Disease"/>
            <person name="Wu L."/>
            <person name="Ma J."/>
        </authorList>
    </citation>
    <scope>NUCLEOTIDE SEQUENCE [LARGE SCALE GENOMIC DNA]</scope>
    <source>
        <strain evidence="3">R28</strain>
    </source>
</reference>
<keyword evidence="1" id="KW-0812">Transmembrane</keyword>
<feature type="transmembrane region" description="Helical" evidence="1">
    <location>
        <begin position="135"/>
        <end position="157"/>
    </location>
</feature>
<gene>
    <name evidence="2" type="ORF">ACFSJF_01015</name>
</gene>
<feature type="transmembrane region" description="Helical" evidence="1">
    <location>
        <begin position="264"/>
        <end position="284"/>
    </location>
</feature>
<proteinExistence type="predicted"/>
<keyword evidence="3" id="KW-1185">Reference proteome</keyword>
<feature type="transmembrane region" description="Helical" evidence="1">
    <location>
        <begin position="163"/>
        <end position="191"/>
    </location>
</feature>
<sequence length="546" mass="63330">MNNFVSLKLLDLFRPLFRLLHIDYEMMRNILQVKLTMDQRRVPTIFASNMSNKKDNGNHFLKSLLIYALYGLVLIPFILLGENYIFQISIMFGISMFILMTSMISDFSSVLLDVKDKTILHTKPVNIRTVNAAKIVHVTIYMSMLTGAFIGIPSLVILGVQGIGYFLLFFVEVILLILFIMTITALVYIFILQFFSGEKLKDMINYVQILLSVGIIIGYQIVIRSFEFVELDFVYEFSWWHLFIPPIWFGAPFELLLNGNHSTIIIVLSILALIGPLLSIFLYYRLMPSFERNLQKLMEDTGKNKKQKWNIGALWERLICNNKEEKQFFRFASIMLSRERDFKLRVYPSLGIAVVFPFIFLFNYVSNNSFAELSNSNMHFNIYFCNIMIGVVIFMLNFSGKYKGAWVFQTTPITNPSLVFSATLKAFLLKLYLPIFLFLSVIYVTIFSVRIIPDLAVVFVTAILHTLICFRAIKNEGFPFTKPFESAQQGGESMKTFLLMFIVGMFFVVHYFVSKMEYGVIIYLVILIIVTILSWRMIFKKRSIQD</sequence>
<feature type="transmembrane region" description="Helical" evidence="1">
    <location>
        <begin position="494"/>
        <end position="514"/>
    </location>
</feature>
<feature type="transmembrane region" description="Helical" evidence="1">
    <location>
        <begin position="60"/>
        <end position="79"/>
    </location>
</feature>
<feature type="transmembrane region" description="Helical" evidence="1">
    <location>
        <begin position="346"/>
        <end position="366"/>
    </location>
</feature>
<evidence type="ECO:0000256" key="1">
    <source>
        <dbReference type="SAM" id="Phobius"/>
    </source>
</evidence>
<organism evidence="2 3">
    <name type="scientific">Ornithinibacillus salinisoli</name>
    <dbReference type="NCBI Taxonomy" id="1848459"/>
    <lineage>
        <taxon>Bacteria</taxon>
        <taxon>Bacillati</taxon>
        <taxon>Bacillota</taxon>
        <taxon>Bacilli</taxon>
        <taxon>Bacillales</taxon>
        <taxon>Bacillaceae</taxon>
        <taxon>Ornithinibacillus</taxon>
    </lineage>
</organism>